<evidence type="ECO:0000313" key="2">
    <source>
        <dbReference type="Proteomes" id="UP000006702"/>
    </source>
</evidence>
<sequence length="223" mass="25184">MRPEGSRLQDLRLLIRPSVSRTRSTGFEVDICNRQETPGAVVELDVQSRPELENAYIEHRLSELERDNGYAQDVLNEMKEEIRRRAQNTFLWVSFVFKDIIKRSARIRSCRACQSQPFFNGKTLASASSDKDSKIWDSTVGTCQQALLKAGHPSLWSFAWWQEPGCFNVKQHLSLWDIPSPARKQTLSTGAAFSSDGKTIVVTSLSRKVHVLHLATGTSSEAF</sequence>
<dbReference type="SUPFAM" id="SSF50978">
    <property type="entry name" value="WD40 repeat-like"/>
    <property type="match status" value="1"/>
</dbReference>
<reference evidence="2" key="1">
    <citation type="journal article" date="2008" name="PLoS Genet.">
        <title>Genomic islands in the pathogenic filamentous fungus Aspergillus fumigatus.</title>
        <authorList>
            <person name="Fedorova N.D."/>
            <person name="Khaldi N."/>
            <person name="Joardar V.S."/>
            <person name="Maiti R."/>
            <person name="Amedeo P."/>
            <person name="Anderson M.J."/>
            <person name="Crabtree J."/>
            <person name="Silva J.C."/>
            <person name="Badger J.H."/>
            <person name="Albarraq A."/>
            <person name="Angiuoli S."/>
            <person name="Bussey H."/>
            <person name="Bowyer P."/>
            <person name="Cotty P.J."/>
            <person name="Dyer P.S."/>
            <person name="Egan A."/>
            <person name="Galens K."/>
            <person name="Fraser-Liggett C.M."/>
            <person name="Haas B.J."/>
            <person name="Inman J.M."/>
            <person name="Kent R."/>
            <person name="Lemieux S."/>
            <person name="Malavazi I."/>
            <person name="Orvis J."/>
            <person name="Roemer T."/>
            <person name="Ronning C.M."/>
            <person name="Sundaram J.P."/>
            <person name="Sutton G."/>
            <person name="Turner G."/>
            <person name="Venter J.C."/>
            <person name="White O.R."/>
            <person name="Whitty B.R."/>
            <person name="Youngman P."/>
            <person name="Wolfe K.H."/>
            <person name="Goldman G.H."/>
            <person name="Wortman J.R."/>
            <person name="Jiang B."/>
            <person name="Denning D.W."/>
            <person name="Nierman W.C."/>
        </authorList>
    </citation>
    <scope>NUCLEOTIDE SEQUENCE [LARGE SCALE GENOMIC DNA]</scope>
    <source>
        <strain evidence="2">ATCC 1020 / DSM 3700 / CBS 544.65 / FGSC A1164 / JCM 1740 / NRRL 181 / WB 181</strain>
    </source>
</reference>
<name>A1DF68_NEOFI</name>
<keyword evidence="2" id="KW-1185">Reference proteome</keyword>
<dbReference type="InterPro" id="IPR036322">
    <property type="entry name" value="WD40_repeat_dom_sf"/>
</dbReference>
<dbReference type="GeneID" id="4586478"/>
<dbReference type="HOGENOM" id="CLU_1240435_0_0_1"/>
<evidence type="ECO:0000313" key="1">
    <source>
        <dbReference type="EMBL" id="EAW18025.1"/>
    </source>
</evidence>
<dbReference type="VEuPathDB" id="FungiDB:NFIA_079670"/>
<gene>
    <name evidence="1" type="ORF">NFIA_079670</name>
</gene>
<dbReference type="Gene3D" id="2.130.10.10">
    <property type="entry name" value="YVTN repeat-like/Quinoprotein amine dehydrogenase"/>
    <property type="match status" value="1"/>
</dbReference>
<organism evidence="1 2">
    <name type="scientific">Neosartorya fischeri (strain ATCC 1020 / DSM 3700 / CBS 544.65 / FGSC A1164 / JCM 1740 / NRRL 181 / WB 181)</name>
    <name type="common">Aspergillus fischerianus</name>
    <dbReference type="NCBI Taxonomy" id="331117"/>
    <lineage>
        <taxon>Eukaryota</taxon>
        <taxon>Fungi</taxon>
        <taxon>Dikarya</taxon>
        <taxon>Ascomycota</taxon>
        <taxon>Pezizomycotina</taxon>
        <taxon>Eurotiomycetes</taxon>
        <taxon>Eurotiomycetidae</taxon>
        <taxon>Eurotiales</taxon>
        <taxon>Aspergillaceae</taxon>
        <taxon>Aspergillus</taxon>
        <taxon>Aspergillus subgen. Fumigati</taxon>
    </lineage>
</organism>
<dbReference type="AlphaFoldDB" id="A1DF68"/>
<proteinExistence type="predicted"/>
<protein>
    <submittedName>
        <fullName evidence="1">Uncharacterized protein</fullName>
    </submittedName>
</protein>
<dbReference type="RefSeq" id="XP_001259922.1">
    <property type="nucleotide sequence ID" value="XM_001259921.1"/>
</dbReference>
<dbReference type="EMBL" id="DS027696">
    <property type="protein sequence ID" value="EAW18025.1"/>
    <property type="molecule type" value="Genomic_DNA"/>
</dbReference>
<dbReference type="KEGG" id="nfi:NFIA_079670"/>
<dbReference type="Proteomes" id="UP000006702">
    <property type="component" value="Unassembled WGS sequence"/>
</dbReference>
<dbReference type="InterPro" id="IPR015943">
    <property type="entry name" value="WD40/YVTN_repeat-like_dom_sf"/>
</dbReference>
<dbReference type="OrthoDB" id="4526699at2759"/>
<accession>A1DF68</accession>